<sequence length="900" mass="96726">MPGRAKASPSEVTFNGRLILSPHRRQPAHFHTRHSNVRTPYPSYAQLTMDSEHHGTPLRFGSAFCRGEDSGEGGGGSYHSRPLPSSHAAPDSSWLSHVHQHHRYRDPFTHHSVDTPSRKCGTTPTVSALPAPSADDAHAHCAKLKPCFQAYCIHCGVGASTQQQQQQQQQQQGCSEVQGLPPRSQRWATNRVAVEDQEPEDELTRHRCRLYMPPPSSLPDSGTRTTTPTVEIMHFDTPLSQPLSSCRATSRLQRLLRKLEAEAQRTSCTVTDVPGGTQNIVKLYQTLFLQALADGAAWERHARSLESSAKASAKREAHLKRELRHVQRSVELLLAYVKRSGQTVDDVGRGNALDTGVSTQTGRAAPNGAPSLPPDAPAAGTGAMVDAAPSLPSSASIPASSELIPGSMGRSLNLAYSGGDSRHGEDYDGAEAVAIAASKAAVRKMDDRPRVAVAKRQADLHELDSFDSESLSDVHKFVEMLWDHSSWNGNVDDSGTGWHTRYEVSAAQENTNGGAAVQWLCGGDTEEYQMHMSGIWELSAAVHVSGMPHGEPMPSLPHHTTTAESAASPESGTSPHATTIDHAIRTGSMTHESTSLDSATEPHVSPPSAAYSLLEILRGRDTSSRGAEALGQEFVHTPLGTMSKTTSQIAPVHENFDYEVSVTGATRNHGSSDDVHLKHAMQAKTSFYSSASRSLLTPSSSFPRQGTEPKGETAPSHAASLPLLGPSSQPRPHSHLHVLEPPPPQMPCVSDNDDCNSTPPAIEASVAAATIAATELVYTLPALLSFPRDQTFASVTTTSQRDDGVAAQSDDAPENSLNKSDFLERASFADGFGTSSSSSPVRQLEEAHSGYHRLTRSCSRSDVKSDNMTDDRSKSTNSDGYAAWRAQLEGQLDHGWVAGM</sequence>
<accession>A0A640KQM9</accession>
<feature type="region of interest" description="Disordered" evidence="1">
    <location>
        <begin position="547"/>
        <end position="578"/>
    </location>
</feature>
<evidence type="ECO:0000313" key="3">
    <source>
        <dbReference type="Proteomes" id="UP000419144"/>
    </source>
</evidence>
<feature type="compositionally biased region" description="Polar residues" evidence="1">
    <location>
        <begin position="558"/>
        <end position="577"/>
    </location>
</feature>
<name>A0A640KQM9_LEITA</name>
<comment type="caution">
    <text evidence="2">The sequence shown here is derived from an EMBL/GenBank/DDBJ whole genome shotgun (WGS) entry which is preliminary data.</text>
</comment>
<keyword evidence="3" id="KW-1185">Reference proteome</keyword>
<feature type="region of interest" description="Disordered" evidence="1">
    <location>
        <begin position="692"/>
        <end position="755"/>
    </location>
</feature>
<gene>
    <name evidence="2" type="ORF">LtaPh_2719300</name>
</gene>
<feature type="compositionally biased region" description="Low complexity" evidence="1">
    <location>
        <begin position="692"/>
        <end position="704"/>
    </location>
</feature>
<dbReference type="AlphaFoldDB" id="A0A640KQM9"/>
<reference evidence="2" key="1">
    <citation type="submission" date="2019-11" db="EMBL/GenBank/DDBJ databases">
        <title>Leishmania tarentolae CDS.</title>
        <authorList>
            <person name="Goto Y."/>
            <person name="Yamagishi J."/>
        </authorList>
    </citation>
    <scope>NUCLEOTIDE SEQUENCE [LARGE SCALE GENOMIC DNA]</scope>
    <source>
        <strain evidence="2">Parrot Tar II</strain>
    </source>
</reference>
<dbReference type="Proteomes" id="UP000419144">
    <property type="component" value="Unassembled WGS sequence"/>
</dbReference>
<proteinExistence type="predicted"/>
<dbReference type="EMBL" id="BLBS01000037">
    <property type="protein sequence ID" value="GET89837.1"/>
    <property type="molecule type" value="Genomic_DNA"/>
</dbReference>
<protein>
    <submittedName>
        <fullName evidence="2">Uncharacterized protein</fullName>
    </submittedName>
</protein>
<organism evidence="2 3">
    <name type="scientific">Leishmania tarentolae</name>
    <name type="common">Sauroleishmania tarentolae</name>
    <dbReference type="NCBI Taxonomy" id="5689"/>
    <lineage>
        <taxon>Eukaryota</taxon>
        <taxon>Discoba</taxon>
        <taxon>Euglenozoa</taxon>
        <taxon>Kinetoplastea</taxon>
        <taxon>Metakinetoplastina</taxon>
        <taxon>Trypanosomatida</taxon>
        <taxon>Trypanosomatidae</taxon>
        <taxon>Leishmaniinae</taxon>
        <taxon>Leishmania</taxon>
        <taxon>lizard Leishmania</taxon>
    </lineage>
</organism>
<dbReference type="VEuPathDB" id="TriTrypDB:LtaPh_2719300"/>
<feature type="region of interest" description="Disordered" evidence="1">
    <location>
        <begin position="61"/>
        <end position="98"/>
    </location>
</feature>
<evidence type="ECO:0000313" key="2">
    <source>
        <dbReference type="EMBL" id="GET89837.1"/>
    </source>
</evidence>
<feature type="region of interest" description="Disordered" evidence="1">
    <location>
        <begin position="831"/>
        <end position="878"/>
    </location>
</feature>
<feature type="compositionally biased region" description="Basic and acidic residues" evidence="1">
    <location>
        <begin position="859"/>
        <end position="874"/>
    </location>
</feature>
<dbReference type="OrthoDB" id="267912at2759"/>
<feature type="region of interest" description="Disordered" evidence="1">
    <location>
        <begin position="347"/>
        <end position="383"/>
    </location>
</feature>
<feature type="region of interest" description="Disordered" evidence="1">
    <location>
        <begin position="795"/>
        <end position="819"/>
    </location>
</feature>
<evidence type="ECO:0000256" key="1">
    <source>
        <dbReference type="SAM" id="MobiDB-lite"/>
    </source>
</evidence>